<proteinExistence type="predicted"/>
<reference evidence="1" key="1">
    <citation type="submission" date="2019-08" db="EMBL/GenBank/DDBJ databases">
        <authorList>
            <person name="Kucharzyk K."/>
            <person name="Murdoch R.W."/>
            <person name="Higgins S."/>
            <person name="Loffler F."/>
        </authorList>
    </citation>
    <scope>NUCLEOTIDE SEQUENCE</scope>
</reference>
<evidence type="ECO:0000313" key="1">
    <source>
        <dbReference type="EMBL" id="MPL68154.1"/>
    </source>
</evidence>
<gene>
    <name evidence="1" type="ORF">SDC9_13867</name>
</gene>
<name>A0A644TMP7_9ZZZZ</name>
<protein>
    <submittedName>
        <fullName evidence="1">Uncharacterized protein</fullName>
    </submittedName>
</protein>
<dbReference type="EMBL" id="VSSQ01000040">
    <property type="protein sequence ID" value="MPL68154.1"/>
    <property type="molecule type" value="Genomic_DNA"/>
</dbReference>
<dbReference type="AlphaFoldDB" id="A0A644TMP7"/>
<sequence>MASYHNLRHCQRRQEFIRADAELGVITGKTLGGNSPCVFPALAGDELALLASTRQCLQNGIPREKERLLSILCRWRQQASHHTGKSKSEKLYEEFQKMQDVDSDY</sequence>
<organism evidence="1">
    <name type="scientific">bioreactor metagenome</name>
    <dbReference type="NCBI Taxonomy" id="1076179"/>
    <lineage>
        <taxon>unclassified sequences</taxon>
        <taxon>metagenomes</taxon>
        <taxon>ecological metagenomes</taxon>
    </lineage>
</organism>
<comment type="caution">
    <text evidence="1">The sequence shown here is derived from an EMBL/GenBank/DDBJ whole genome shotgun (WGS) entry which is preliminary data.</text>
</comment>
<accession>A0A644TMP7</accession>